<proteinExistence type="predicted"/>
<dbReference type="SUPFAM" id="SSF51679">
    <property type="entry name" value="Bacterial luciferase-like"/>
    <property type="match status" value="1"/>
</dbReference>
<reference evidence="7" key="1">
    <citation type="journal article" date="2019" name="Int. J. Syst. Evol. Microbiol.">
        <title>The Global Catalogue of Microorganisms (GCM) 10K type strain sequencing project: providing services to taxonomists for standard genome sequencing and annotation.</title>
        <authorList>
            <consortium name="The Broad Institute Genomics Platform"/>
            <consortium name="The Broad Institute Genome Sequencing Center for Infectious Disease"/>
            <person name="Wu L."/>
            <person name="Ma J."/>
        </authorList>
    </citation>
    <scope>NUCLEOTIDE SEQUENCE [LARGE SCALE GENOMIC DNA]</scope>
    <source>
        <strain evidence="7">CGMCC 4.7289</strain>
    </source>
</reference>
<protein>
    <submittedName>
        <fullName evidence="6">LLM class flavin-dependent oxidoreductase</fullName>
        <ecNumber evidence="6">1.-.-.-</ecNumber>
    </submittedName>
</protein>
<feature type="domain" description="Luciferase-like" evidence="5">
    <location>
        <begin position="14"/>
        <end position="217"/>
    </location>
</feature>
<evidence type="ECO:0000256" key="4">
    <source>
        <dbReference type="ARBA" id="ARBA00023033"/>
    </source>
</evidence>
<evidence type="ECO:0000259" key="5">
    <source>
        <dbReference type="Pfam" id="PF00296"/>
    </source>
</evidence>
<organism evidence="6 7">
    <name type="scientific">Hamadaea flava</name>
    <dbReference type="NCBI Taxonomy" id="1742688"/>
    <lineage>
        <taxon>Bacteria</taxon>
        <taxon>Bacillati</taxon>
        <taxon>Actinomycetota</taxon>
        <taxon>Actinomycetes</taxon>
        <taxon>Micromonosporales</taxon>
        <taxon>Micromonosporaceae</taxon>
        <taxon>Hamadaea</taxon>
    </lineage>
</organism>
<dbReference type="PANTHER" id="PTHR42847">
    <property type="entry name" value="ALKANESULFONATE MONOOXYGENASE"/>
    <property type="match status" value="1"/>
</dbReference>
<evidence type="ECO:0000256" key="2">
    <source>
        <dbReference type="ARBA" id="ARBA00022643"/>
    </source>
</evidence>
<gene>
    <name evidence="6" type="ORF">ACFOZ4_35685</name>
</gene>
<dbReference type="EMBL" id="JBHSAY010000028">
    <property type="protein sequence ID" value="MFC4135977.1"/>
    <property type="molecule type" value="Genomic_DNA"/>
</dbReference>
<evidence type="ECO:0000313" key="7">
    <source>
        <dbReference type="Proteomes" id="UP001595816"/>
    </source>
</evidence>
<dbReference type="InterPro" id="IPR036661">
    <property type="entry name" value="Luciferase-like_sf"/>
</dbReference>
<dbReference type="InterPro" id="IPR011251">
    <property type="entry name" value="Luciferase-like_dom"/>
</dbReference>
<dbReference type="PANTHER" id="PTHR42847:SF4">
    <property type="entry name" value="ALKANESULFONATE MONOOXYGENASE-RELATED"/>
    <property type="match status" value="1"/>
</dbReference>
<evidence type="ECO:0000256" key="3">
    <source>
        <dbReference type="ARBA" id="ARBA00023002"/>
    </source>
</evidence>
<keyword evidence="2" id="KW-0288">FMN</keyword>
<dbReference type="Pfam" id="PF00296">
    <property type="entry name" value="Bac_luciferase"/>
    <property type="match status" value="1"/>
</dbReference>
<dbReference type="InterPro" id="IPR050172">
    <property type="entry name" value="SsuD_RutA_monooxygenase"/>
</dbReference>
<dbReference type="EC" id="1.-.-.-" evidence="6"/>
<dbReference type="RefSeq" id="WP_253762560.1">
    <property type="nucleotide sequence ID" value="NZ_JAMZDZ010000001.1"/>
</dbReference>
<dbReference type="Gene3D" id="3.20.20.30">
    <property type="entry name" value="Luciferase-like domain"/>
    <property type="match status" value="1"/>
</dbReference>
<evidence type="ECO:0000256" key="1">
    <source>
        <dbReference type="ARBA" id="ARBA00022630"/>
    </source>
</evidence>
<evidence type="ECO:0000313" key="6">
    <source>
        <dbReference type="EMBL" id="MFC4135977.1"/>
    </source>
</evidence>
<sequence>MRFGIYVAILGDLADPRKTVQLARTAEAAGWDALFVWDHLAFTWGPPAADAWVTLSAAATATDRLLLGPAVTPLARRRPVVVAQTVATLDLLSSGRVVFTAGLGGVEAEFTAFGESAEPKTRAARLDEGLSIVDRLWRGGSVTHTGEHYTVDGVTLAPLPVTRPRVPIWIGGYAPPALRRAAAWDGWVGGGDDQDGRMTISPEKLHDIVGEIGRHRATMDGYEVALSGVSTPSDGSLVQAYADAGLTWWLEHLHNYRGDFATLLERVAAGPPR</sequence>
<keyword evidence="4" id="KW-0503">Monooxygenase</keyword>
<keyword evidence="7" id="KW-1185">Reference proteome</keyword>
<comment type="caution">
    <text evidence="6">The sequence shown here is derived from an EMBL/GenBank/DDBJ whole genome shotgun (WGS) entry which is preliminary data.</text>
</comment>
<dbReference type="GO" id="GO:0016491">
    <property type="term" value="F:oxidoreductase activity"/>
    <property type="evidence" value="ECO:0007669"/>
    <property type="project" value="UniProtKB-KW"/>
</dbReference>
<dbReference type="Proteomes" id="UP001595816">
    <property type="component" value="Unassembled WGS sequence"/>
</dbReference>
<keyword evidence="3 6" id="KW-0560">Oxidoreductase</keyword>
<accession>A0ABV8LY07</accession>
<keyword evidence="1" id="KW-0285">Flavoprotein</keyword>
<name>A0ABV8LY07_9ACTN</name>